<feature type="chain" id="PRO_5020919240" evidence="1">
    <location>
        <begin position="24"/>
        <end position="309"/>
    </location>
</feature>
<keyword evidence="1" id="KW-0732">Signal</keyword>
<evidence type="ECO:0000313" key="3">
    <source>
        <dbReference type="Proteomes" id="UP000294914"/>
    </source>
</evidence>
<dbReference type="EMBL" id="SOQX01000001">
    <property type="protein sequence ID" value="TDY04313.1"/>
    <property type="molecule type" value="Genomic_DNA"/>
</dbReference>
<accession>A0A4R8J361</accession>
<reference evidence="2 3" key="1">
    <citation type="submission" date="2019-03" db="EMBL/GenBank/DDBJ databases">
        <title>Genomic Encyclopedia of Type Strains, Phase IV (KMG-IV): sequencing the most valuable type-strain genomes for metagenomic binning, comparative biology and taxonomic classification.</title>
        <authorList>
            <person name="Goeker M."/>
        </authorList>
    </citation>
    <scope>NUCLEOTIDE SEQUENCE [LARGE SCALE GENOMIC DNA]</scope>
    <source>
        <strain evidence="2 3">DSM 16326</strain>
    </source>
</reference>
<protein>
    <submittedName>
        <fullName evidence="2">Uncharacterized protein</fullName>
    </submittedName>
</protein>
<comment type="caution">
    <text evidence="2">The sequence shown here is derived from an EMBL/GenBank/DDBJ whole genome shotgun (WGS) entry which is preliminary data.</text>
</comment>
<evidence type="ECO:0000313" key="2">
    <source>
        <dbReference type="EMBL" id="TDY04313.1"/>
    </source>
</evidence>
<dbReference type="OrthoDB" id="9814711at2"/>
<organism evidence="2 3">
    <name type="scientific">Thiohalophilus thiocyanatoxydans</name>
    <dbReference type="NCBI Taxonomy" id="381308"/>
    <lineage>
        <taxon>Bacteria</taxon>
        <taxon>Pseudomonadati</taxon>
        <taxon>Pseudomonadota</taxon>
        <taxon>Gammaproteobacteria</taxon>
        <taxon>Thiohalomonadales</taxon>
        <taxon>Thiohalophilaceae</taxon>
        <taxon>Thiohalophilus</taxon>
    </lineage>
</organism>
<dbReference type="RefSeq" id="WP_134081116.1">
    <property type="nucleotide sequence ID" value="NZ_SOQX01000001.1"/>
</dbReference>
<gene>
    <name evidence="2" type="ORF">EDC23_0688</name>
</gene>
<feature type="signal peptide" evidence="1">
    <location>
        <begin position="1"/>
        <end position="23"/>
    </location>
</feature>
<proteinExistence type="predicted"/>
<keyword evidence="3" id="KW-1185">Reference proteome</keyword>
<dbReference type="AlphaFoldDB" id="A0A4R8J361"/>
<dbReference type="Proteomes" id="UP000294914">
    <property type="component" value="Unassembled WGS sequence"/>
</dbReference>
<name>A0A4R8J361_9GAMM</name>
<sequence>MYALAKRVLTAGLLLCFSLGAGAASLKPFSLAGIAESEMSRVVDDVEKRLKRDGFEIIGTYQPYEGAHIFAVTSEALKQAATQSDYGGFGAVIKVSVTRANDGKQVQVSYNNPEYIGLAYNMNTRLEETKRRLGEAIGFEKDFGGDGIDEDKLPEYNYTFGLEDFYGHLELADHGSHDKAIREVEKGLANNDFGIGRVYKIEIPGKQQVVYGLSLQADVDEEKFLNDEFVMNVIDHQELRRTPHLPYEIMVNGSDVFALHPHFRLAVQFPDLRMFGEHSFGKLMDLPYVYEEFFIQAVGGQGLAADDDW</sequence>
<evidence type="ECO:0000256" key="1">
    <source>
        <dbReference type="SAM" id="SignalP"/>
    </source>
</evidence>